<dbReference type="Proteomes" id="UP000887578">
    <property type="component" value="Unplaced"/>
</dbReference>
<name>A0A914PFM7_9BILA</name>
<keyword evidence="1" id="KW-1185">Reference proteome</keyword>
<protein>
    <submittedName>
        <fullName evidence="2">Uncharacterized protein</fullName>
    </submittedName>
</protein>
<evidence type="ECO:0000313" key="1">
    <source>
        <dbReference type="Proteomes" id="UP000887578"/>
    </source>
</evidence>
<dbReference type="WBParaSite" id="PDA_v2.g17056.t1">
    <property type="protein sequence ID" value="PDA_v2.g17056.t1"/>
    <property type="gene ID" value="PDA_v2.g17056"/>
</dbReference>
<accession>A0A914PFM7</accession>
<evidence type="ECO:0000313" key="2">
    <source>
        <dbReference type="WBParaSite" id="PDA_v2.g17056.t1"/>
    </source>
</evidence>
<reference evidence="2" key="1">
    <citation type="submission" date="2022-11" db="UniProtKB">
        <authorList>
            <consortium name="WormBaseParasite"/>
        </authorList>
    </citation>
    <scope>IDENTIFICATION</scope>
</reference>
<dbReference type="AlphaFoldDB" id="A0A914PFM7"/>
<proteinExistence type="predicted"/>
<organism evidence="1 2">
    <name type="scientific">Panagrolaimus davidi</name>
    <dbReference type="NCBI Taxonomy" id="227884"/>
    <lineage>
        <taxon>Eukaryota</taxon>
        <taxon>Metazoa</taxon>
        <taxon>Ecdysozoa</taxon>
        <taxon>Nematoda</taxon>
        <taxon>Chromadorea</taxon>
        <taxon>Rhabditida</taxon>
        <taxon>Tylenchina</taxon>
        <taxon>Panagrolaimomorpha</taxon>
        <taxon>Panagrolaimoidea</taxon>
        <taxon>Panagrolaimidae</taxon>
        <taxon>Panagrolaimus</taxon>
    </lineage>
</organism>
<sequence length="92" mass="10842">METLCLGHTIVTSNNGEIIPYETLLDHTPALQYFSLKYNQYLQLSQKFFEKICASNLKEFEVFELPENFERETLLANFAKKKPNLRVLLHFK</sequence>